<dbReference type="SUPFAM" id="SSF53098">
    <property type="entry name" value="Ribonuclease H-like"/>
    <property type="match status" value="1"/>
</dbReference>
<dbReference type="InterPro" id="IPR012337">
    <property type="entry name" value="RNaseH-like_sf"/>
</dbReference>
<dbReference type="PROSITE" id="PS50879">
    <property type="entry name" value="RNASE_H_1"/>
    <property type="match status" value="1"/>
</dbReference>
<dbReference type="InterPro" id="IPR036397">
    <property type="entry name" value="RNaseH_sf"/>
</dbReference>
<gene>
    <name evidence="2" type="ORF">CUN49_10065</name>
</gene>
<name>A0A2M8PDB0_9CHLR</name>
<dbReference type="EMBL" id="PGTM01000142">
    <property type="protein sequence ID" value="PJF35537.1"/>
    <property type="molecule type" value="Genomic_DNA"/>
</dbReference>
<sequence length="237" mass="26573">MPETTADQYEIYVDGAFRENVVSYGVVILKDGDFHTALSGIAETNIAHRQVGGEIIAVVEALRWCEAHKIEAVTIYYDYEGLEAWATGRYTAQERLTKAYAKFVRQANVAITWQKVQSHTGVPWNEKADMLAAQAIDFLRESALSLMISPSDAPSDLSQEVEEVARAFTSYLEAQGIQAEFKGLLNGGMFARIAVQGGFFDLYNTPKKRLSPYIHKLPPETDDQLKKAWQDFLRSRA</sequence>
<evidence type="ECO:0000313" key="3">
    <source>
        <dbReference type="Proteomes" id="UP000229681"/>
    </source>
</evidence>
<dbReference type="CDD" id="cd09277">
    <property type="entry name" value="RNase_HI_bacteria_like"/>
    <property type="match status" value="1"/>
</dbReference>
<feature type="domain" description="RNase H type-1" evidence="1">
    <location>
        <begin position="5"/>
        <end position="137"/>
    </location>
</feature>
<dbReference type="Proteomes" id="UP000229681">
    <property type="component" value="Unassembled WGS sequence"/>
</dbReference>
<evidence type="ECO:0000313" key="2">
    <source>
        <dbReference type="EMBL" id="PJF35537.1"/>
    </source>
</evidence>
<dbReference type="Gene3D" id="3.30.420.10">
    <property type="entry name" value="Ribonuclease H-like superfamily/Ribonuclease H"/>
    <property type="match status" value="1"/>
</dbReference>
<protein>
    <recommendedName>
        <fullName evidence="1">RNase H type-1 domain-containing protein</fullName>
    </recommendedName>
</protein>
<dbReference type="InterPro" id="IPR002156">
    <property type="entry name" value="RNaseH_domain"/>
</dbReference>
<accession>A0A2M8PDB0</accession>
<dbReference type="Pfam" id="PF00075">
    <property type="entry name" value="RNase_H"/>
    <property type="match status" value="1"/>
</dbReference>
<comment type="caution">
    <text evidence="2">The sequence shown here is derived from an EMBL/GenBank/DDBJ whole genome shotgun (WGS) entry which is preliminary data.</text>
</comment>
<proteinExistence type="predicted"/>
<reference evidence="2 3" key="1">
    <citation type="submission" date="2017-11" db="EMBL/GenBank/DDBJ databases">
        <title>Evolution of Phototrophy in the Chloroflexi Phylum Driven by Horizontal Gene Transfer.</title>
        <authorList>
            <person name="Ward L.M."/>
            <person name="Hemp J."/>
            <person name="Shih P.M."/>
            <person name="Mcglynn S.E."/>
            <person name="Fischer W."/>
        </authorList>
    </citation>
    <scope>NUCLEOTIDE SEQUENCE [LARGE SCALE GENOMIC DNA]</scope>
    <source>
        <strain evidence="2">JP3_13</strain>
    </source>
</reference>
<evidence type="ECO:0000259" key="1">
    <source>
        <dbReference type="PROSITE" id="PS50879"/>
    </source>
</evidence>
<dbReference type="GO" id="GO:0003676">
    <property type="term" value="F:nucleic acid binding"/>
    <property type="evidence" value="ECO:0007669"/>
    <property type="project" value="InterPro"/>
</dbReference>
<dbReference type="GO" id="GO:0004523">
    <property type="term" value="F:RNA-DNA hybrid ribonuclease activity"/>
    <property type="evidence" value="ECO:0007669"/>
    <property type="project" value="InterPro"/>
</dbReference>
<dbReference type="AlphaFoldDB" id="A0A2M8PDB0"/>
<organism evidence="2 3">
    <name type="scientific">Candidatus Thermofonsia Clade 1 bacterium</name>
    <dbReference type="NCBI Taxonomy" id="2364210"/>
    <lineage>
        <taxon>Bacteria</taxon>
        <taxon>Bacillati</taxon>
        <taxon>Chloroflexota</taxon>
        <taxon>Candidatus Thermofontia</taxon>
        <taxon>Candidatus Thermofonsia Clade 1</taxon>
    </lineage>
</organism>